<dbReference type="Proteomes" id="UP000789920">
    <property type="component" value="Unassembled WGS sequence"/>
</dbReference>
<keyword evidence="2" id="KW-1185">Reference proteome</keyword>
<dbReference type="EMBL" id="CAJVQC010013096">
    <property type="protein sequence ID" value="CAG8644936.1"/>
    <property type="molecule type" value="Genomic_DNA"/>
</dbReference>
<accession>A0ACA9NBV5</accession>
<comment type="caution">
    <text evidence="1">The sequence shown here is derived from an EMBL/GenBank/DDBJ whole genome shotgun (WGS) entry which is preliminary data.</text>
</comment>
<organism evidence="1 2">
    <name type="scientific">Racocetra persica</name>
    <dbReference type="NCBI Taxonomy" id="160502"/>
    <lineage>
        <taxon>Eukaryota</taxon>
        <taxon>Fungi</taxon>
        <taxon>Fungi incertae sedis</taxon>
        <taxon>Mucoromycota</taxon>
        <taxon>Glomeromycotina</taxon>
        <taxon>Glomeromycetes</taxon>
        <taxon>Diversisporales</taxon>
        <taxon>Gigasporaceae</taxon>
        <taxon>Racocetra</taxon>
    </lineage>
</organism>
<feature type="non-terminal residue" evidence="1">
    <location>
        <position position="1"/>
    </location>
</feature>
<proteinExistence type="predicted"/>
<evidence type="ECO:0000313" key="1">
    <source>
        <dbReference type="EMBL" id="CAG8644936.1"/>
    </source>
</evidence>
<sequence length="69" mass="8179">ENDYISLINDDLRKQLKLICEFPQMNKNKKQAFTSKESNITRNSQSLHVYKSIWKHHVSESKSDKTVQK</sequence>
<name>A0ACA9NBV5_9GLOM</name>
<evidence type="ECO:0000313" key="2">
    <source>
        <dbReference type="Proteomes" id="UP000789920"/>
    </source>
</evidence>
<reference evidence="1" key="1">
    <citation type="submission" date="2021-06" db="EMBL/GenBank/DDBJ databases">
        <authorList>
            <person name="Kallberg Y."/>
            <person name="Tangrot J."/>
            <person name="Rosling A."/>
        </authorList>
    </citation>
    <scope>NUCLEOTIDE SEQUENCE</scope>
    <source>
        <strain evidence="1">MA461A</strain>
    </source>
</reference>
<gene>
    <name evidence="1" type="ORF">RPERSI_LOCUS7627</name>
</gene>
<protein>
    <submittedName>
        <fullName evidence="1">7744_t:CDS:1</fullName>
    </submittedName>
</protein>